<protein>
    <submittedName>
        <fullName evidence="4">Uncharacterized protein</fullName>
    </submittedName>
</protein>
<organism evidence="4 5">
    <name type="scientific">Favolaschia claudopus</name>
    <dbReference type="NCBI Taxonomy" id="2862362"/>
    <lineage>
        <taxon>Eukaryota</taxon>
        <taxon>Fungi</taxon>
        <taxon>Dikarya</taxon>
        <taxon>Basidiomycota</taxon>
        <taxon>Agaricomycotina</taxon>
        <taxon>Agaricomycetes</taxon>
        <taxon>Agaricomycetidae</taxon>
        <taxon>Agaricales</taxon>
        <taxon>Marasmiineae</taxon>
        <taxon>Mycenaceae</taxon>
        <taxon>Favolaschia</taxon>
    </lineage>
</organism>
<dbReference type="AlphaFoldDB" id="A0AAW0EJA6"/>
<reference evidence="4 5" key="1">
    <citation type="journal article" date="2024" name="J Genomics">
        <title>Draft genome sequencing and assembly of Favolaschia claudopus CIRM-BRFM 2984 isolated from oak limbs.</title>
        <authorList>
            <person name="Navarro D."/>
            <person name="Drula E."/>
            <person name="Chaduli D."/>
            <person name="Cazenave R."/>
            <person name="Ahrendt S."/>
            <person name="Wang J."/>
            <person name="Lipzen A."/>
            <person name="Daum C."/>
            <person name="Barry K."/>
            <person name="Grigoriev I.V."/>
            <person name="Favel A."/>
            <person name="Rosso M.N."/>
            <person name="Martin F."/>
        </authorList>
    </citation>
    <scope>NUCLEOTIDE SEQUENCE [LARGE SCALE GENOMIC DNA]</scope>
    <source>
        <strain evidence="4 5">CIRM-BRFM 2984</strain>
    </source>
</reference>
<feature type="compositionally biased region" description="Polar residues" evidence="1">
    <location>
        <begin position="291"/>
        <end position="303"/>
    </location>
</feature>
<feature type="compositionally biased region" description="Polar residues" evidence="1">
    <location>
        <begin position="204"/>
        <end position="218"/>
    </location>
</feature>
<keyword evidence="2" id="KW-1133">Transmembrane helix</keyword>
<evidence type="ECO:0000313" key="4">
    <source>
        <dbReference type="EMBL" id="KAK7064678.1"/>
    </source>
</evidence>
<accession>A0AAW0EJA6</accession>
<gene>
    <name evidence="4" type="ORF">R3P38DRAFT_2825882</name>
</gene>
<evidence type="ECO:0000256" key="2">
    <source>
        <dbReference type="SAM" id="Phobius"/>
    </source>
</evidence>
<dbReference type="EMBL" id="JAWWNJ010000001">
    <property type="protein sequence ID" value="KAK7064678.1"/>
    <property type="molecule type" value="Genomic_DNA"/>
</dbReference>
<feature type="chain" id="PRO_5043474607" evidence="3">
    <location>
        <begin position="21"/>
        <end position="571"/>
    </location>
</feature>
<keyword evidence="2" id="KW-0812">Transmembrane</keyword>
<sequence>MIFLILSLIVFFLAFHGATGLAKTGLVELVAAAPTVLTLVSDFRRELVLVFLIFHVFVLPVLIVGYLIWTLLPQIDLESVVKVTIRPEQAPHWNTIGSMHHRLEDTARLEDREADSILLVPGAYPDDDAPDATLSSLCSWLELFLKYAKNVFFRLMASSLSFLGFIKAIHGLWMISTDQPSTLLLFLFEMVLNRPRPLKYSFTAPPTASQPYPSADESQNLDEDCPAAADARDQSPIDEPYLAKQSVALPLPWIEYSTDDASAIEDDSSSASIIDDTDTTLVQSVEIALESSASDTSQDSTLTAHEESPESKCVPPPVAPSLNVSDLSLDAPQLDPVSETDPPSIPNSLEVTPSPIVDGIDKLGSIAAKEPSFVLSAGAPSFIPASASAPAPKSTLNASARTFVLSVPPSSFALDAAAPSFVPASSPPTAPQAMLNASTPSSILPIPAASSVLDADAPSFVPISTPATAPQSILNAYPPTSLPPLPPVAAPIRPKKNKKKKVPFARRTELPSSYWARGGTAVPIFAPDGSTVAPLVPRVIPEKPLLTRDPPDFWAPRGSLTAIPIIEPQSA</sequence>
<dbReference type="Proteomes" id="UP001362999">
    <property type="component" value="Unassembled WGS sequence"/>
</dbReference>
<evidence type="ECO:0000256" key="3">
    <source>
        <dbReference type="SAM" id="SignalP"/>
    </source>
</evidence>
<proteinExistence type="predicted"/>
<comment type="caution">
    <text evidence="4">The sequence shown here is derived from an EMBL/GenBank/DDBJ whole genome shotgun (WGS) entry which is preliminary data.</text>
</comment>
<evidence type="ECO:0000313" key="5">
    <source>
        <dbReference type="Proteomes" id="UP001362999"/>
    </source>
</evidence>
<feature type="transmembrane region" description="Helical" evidence="2">
    <location>
        <begin position="48"/>
        <end position="72"/>
    </location>
</feature>
<keyword evidence="3" id="KW-0732">Signal</keyword>
<feature type="region of interest" description="Disordered" evidence="1">
    <location>
        <begin position="203"/>
        <end position="236"/>
    </location>
</feature>
<feature type="signal peptide" evidence="3">
    <location>
        <begin position="1"/>
        <end position="20"/>
    </location>
</feature>
<evidence type="ECO:0000256" key="1">
    <source>
        <dbReference type="SAM" id="MobiDB-lite"/>
    </source>
</evidence>
<feature type="region of interest" description="Disordered" evidence="1">
    <location>
        <begin position="289"/>
        <end position="353"/>
    </location>
</feature>
<name>A0AAW0EJA6_9AGAR</name>
<keyword evidence="2" id="KW-0472">Membrane</keyword>
<keyword evidence="5" id="KW-1185">Reference proteome</keyword>